<dbReference type="SUPFAM" id="SSF49764">
    <property type="entry name" value="HSP20-like chaperones"/>
    <property type="match status" value="1"/>
</dbReference>
<keyword evidence="5" id="KW-1185">Reference proteome</keyword>
<dbReference type="PROSITE" id="PS01031">
    <property type="entry name" value="SHSP"/>
    <property type="match status" value="1"/>
</dbReference>
<dbReference type="InterPro" id="IPR002068">
    <property type="entry name" value="A-crystallin/Hsp20_dom"/>
</dbReference>
<name>A0A916WCY1_9BACI</name>
<dbReference type="InterPro" id="IPR008978">
    <property type="entry name" value="HSP20-like_chaperone"/>
</dbReference>
<feature type="domain" description="SHSP" evidence="3">
    <location>
        <begin position="36"/>
        <end position="151"/>
    </location>
</feature>
<dbReference type="AlphaFoldDB" id="A0A916WCY1"/>
<evidence type="ECO:0000259" key="3">
    <source>
        <dbReference type="PROSITE" id="PS01031"/>
    </source>
</evidence>
<evidence type="ECO:0000313" key="4">
    <source>
        <dbReference type="EMBL" id="GGA87348.1"/>
    </source>
</evidence>
<dbReference type="Pfam" id="PF00011">
    <property type="entry name" value="HSP20"/>
    <property type="match status" value="1"/>
</dbReference>
<reference evidence="4" key="1">
    <citation type="journal article" date="2014" name="Int. J. Syst. Evol. Microbiol.">
        <title>Complete genome sequence of Corynebacterium casei LMG S-19264T (=DSM 44701T), isolated from a smear-ripened cheese.</title>
        <authorList>
            <consortium name="US DOE Joint Genome Institute (JGI-PGF)"/>
            <person name="Walter F."/>
            <person name="Albersmeier A."/>
            <person name="Kalinowski J."/>
            <person name="Ruckert C."/>
        </authorList>
    </citation>
    <scope>NUCLEOTIDE SEQUENCE</scope>
    <source>
        <strain evidence="4">CGMCC 1.12408</strain>
    </source>
</reference>
<dbReference type="Proteomes" id="UP000613512">
    <property type="component" value="Unassembled WGS sequence"/>
</dbReference>
<comment type="caution">
    <text evidence="4">The sequence shown here is derived from an EMBL/GenBank/DDBJ whole genome shotgun (WGS) entry which is preliminary data.</text>
</comment>
<dbReference type="CDD" id="cd06464">
    <property type="entry name" value="ACD_sHsps-like"/>
    <property type="match status" value="1"/>
</dbReference>
<dbReference type="Gene3D" id="2.60.40.790">
    <property type="match status" value="1"/>
</dbReference>
<evidence type="ECO:0000256" key="1">
    <source>
        <dbReference type="PROSITE-ProRule" id="PRU00285"/>
    </source>
</evidence>
<gene>
    <name evidence="4" type="ORF">GCM10008025_32720</name>
</gene>
<dbReference type="EMBL" id="BMEY01000021">
    <property type="protein sequence ID" value="GGA87348.1"/>
    <property type="molecule type" value="Genomic_DNA"/>
</dbReference>
<dbReference type="RefSeq" id="WP_188385755.1">
    <property type="nucleotide sequence ID" value="NZ_BMEY01000021.1"/>
</dbReference>
<reference evidence="4" key="2">
    <citation type="submission" date="2020-09" db="EMBL/GenBank/DDBJ databases">
        <authorList>
            <person name="Sun Q."/>
            <person name="Zhou Y."/>
        </authorList>
    </citation>
    <scope>NUCLEOTIDE SEQUENCE</scope>
    <source>
        <strain evidence="4">CGMCC 1.12408</strain>
    </source>
</reference>
<dbReference type="PANTHER" id="PTHR11527">
    <property type="entry name" value="HEAT-SHOCK PROTEIN 20 FAMILY MEMBER"/>
    <property type="match status" value="1"/>
</dbReference>
<proteinExistence type="inferred from homology"/>
<protein>
    <submittedName>
        <fullName evidence="4">Molecular chaperone Hsp20</fullName>
    </submittedName>
</protein>
<accession>A0A916WCY1</accession>
<sequence length="151" mass="18151">MSFRKKIPSRFDIDMSPLHDFMKNMDSFFNQSFKQMNEHFHLKPFWIDVTEDETQFLIRAELPDYNKEQIFIEVVGNRIRISIEDHRIINQEDLEKGYKQNKQSLTKKERIVTLPFEIPKRKIKASFKDGLLSITVPKPKVDYHYIEIENS</sequence>
<organism evidence="4 5">
    <name type="scientific">Ornithinibacillus halotolerans</name>
    <dbReference type="NCBI Taxonomy" id="1274357"/>
    <lineage>
        <taxon>Bacteria</taxon>
        <taxon>Bacillati</taxon>
        <taxon>Bacillota</taxon>
        <taxon>Bacilli</taxon>
        <taxon>Bacillales</taxon>
        <taxon>Bacillaceae</taxon>
        <taxon>Ornithinibacillus</taxon>
    </lineage>
</organism>
<comment type="similarity">
    <text evidence="1 2">Belongs to the small heat shock protein (HSP20) family.</text>
</comment>
<evidence type="ECO:0000313" key="5">
    <source>
        <dbReference type="Proteomes" id="UP000613512"/>
    </source>
</evidence>
<dbReference type="InterPro" id="IPR031107">
    <property type="entry name" value="Small_HSP"/>
</dbReference>
<evidence type="ECO:0000256" key="2">
    <source>
        <dbReference type="RuleBase" id="RU003616"/>
    </source>
</evidence>